<dbReference type="STRING" id="229203.SAMN05444338_102273"/>
<dbReference type="OrthoDB" id="1048788at2"/>
<evidence type="ECO:0000256" key="1">
    <source>
        <dbReference type="SAM" id="Phobius"/>
    </source>
</evidence>
<evidence type="ECO:0000313" key="3">
    <source>
        <dbReference type="Proteomes" id="UP000198569"/>
    </source>
</evidence>
<keyword evidence="1" id="KW-0472">Membrane</keyword>
<feature type="transmembrane region" description="Helical" evidence="1">
    <location>
        <begin position="85"/>
        <end position="106"/>
    </location>
</feature>
<dbReference type="RefSeq" id="WP_091429665.1">
    <property type="nucleotide sequence ID" value="NZ_FNMV01000002.1"/>
</dbReference>
<feature type="transmembrane region" description="Helical" evidence="1">
    <location>
        <begin position="47"/>
        <end position="73"/>
    </location>
</feature>
<organism evidence="2 3">
    <name type="scientific">Flavobacterium degerlachei</name>
    <dbReference type="NCBI Taxonomy" id="229203"/>
    <lineage>
        <taxon>Bacteria</taxon>
        <taxon>Pseudomonadati</taxon>
        <taxon>Bacteroidota</taxon>
        <taxon>Flavobacteriia</taxon>
        <taxon>Flavobacteriales</taxon>
        <taxon>Flavobacteriaceae</taxon>
        <taxon>Flavobacterium</taxon>
    </lineage>
</organism>
<dbReference type="Proteomes" id="UP000198569">
    <property type="component" value="Unassembled WGS sequence"/>
</dbReference>
<keyword evidence="3" id="KW-1185">Reference proteome</keyword>
<feature type="transmembrane region" description="Helical" evidence="1">
    <location>
        <begin position="7"/>
        <end position="27"/>
    </location>
</feature>
<evidence type="ECO:0008006" key="4">
    <source>
        <dbReference type="Google" id="ProtNLM"/>
    </source>
</evidence>
<protein>
    <recommendedName>
        <fullName evidence="4">Amino acid permease</fullName>
    </recommendedName>
</protein>
<reference evidence="3" key="1">
    <citation type="submission" date="2016-10" db="EMBL/GenBank/DDBJ databases">
        <authorList>
            <person name="Varghese N."/>
            <person name="Submissions S."/>
        </authorList>
    </citation>
    <scope>NUCLEOTIDE SEQUENCE [LARGE SCALE GENOMIC DNA]</scope>
    <source>
        <strain evidence="3">DSM 15718</strain>
    </source>
</reference>
<proteinExistence type="predicted"/>
<keyword evidence="1" id="KW-0812">Transmembrane</keyword>
<accession>A0A1H2T8D9</accession>
<sequence>MKQKHILPLFLFVQIIILQIIPFFPEYVERFYSNGLYPVITSFSRTLFGGIPFSVGDFIYFILIFLILRWLWIKRKTWKLDWKDNALTVLSFVSIFYFMFHLLWAMNYYRQPLFEKMAIERDYSDEELLRFTKKLIVKTNAIQNQITKNSSEKVVFPYSQEQAFQMNMNGYENLAISHPFFSYSNLSAKKSLISLPLIYMGFGGYLNPFTNEAQVNYLGPMYNFPTTSCHEMAHQLGFASETECNFIGFLASVNNDNLYFQYSGYSFALRYCLGNWEMRNKPIFDQLVKTVHPGILKNYQESKDFRAEYETAIQTGFHLFYDNFLKLNQQADGMQSYSKFVNLMVNYYGKKNHEL</sequence>
<gene>
    <name evidence="2" type="ORF">SAMN05444338_102273</name>
</gene>
<dbReference type="AlphaFoldDB" id="A0A1H2T8D9"/>
<evidence type="ECO:0000313" key="2">
    <source>
        <dbReference type="EMBL" id="SDW39554.1"/>
    </source>
</evidence>
<dbReference type="InterPro" id="IPR024294">
    <property type="entry name" value="DUF3810"/>
</dbReference>
<dbReference type="Pfam" id="PF12725">
    <property type="entry name" value="DUF3810"/>
    <property type="match status" value="1"/>
</dbReference>
<dbReference type="EMBL" id="FNMV01000002">
    <property type="protein sequence ID" value="SDW39554.1"/>
    <property type="molecule type" value="Genomic_DNA"/>
</dbReference>
<name>A0A1H2T8D9_9FLAO</name>
<keyword evidence="1" id="KW-1133">Transmembrane helix</keyword>